<dbReference type="OrthoDB" id="4062651at2759"/>
<dbReference type="PROSITE" id="PS00107">
    <property type="entry name" value="PROTEIN_KINASE_ATP"/>
    <property type="match status" value="1"/>
</dbReference>
<feature type="binding site" evidence="7">
    <location>
        <position position="41"/>
    </location>
    <ligand>
        <name>ATP</name>
        <dbReference type="ChEBI" id="CHEBI:30616"/>
    </ligand>
</feature>
<dbReference type="InterPro" id="IPR017441">
    <property type="entry name" value="Protein_kinase_ATP_BS"/>
</dbReference>
<organism evidence="9 10">
    <name type="scientific">Gigaspora margarita</name>
    <dbReference type="NCBI Taxonomy" id="4874"/>
    <lineage>
        <taxon>Eukaryota</taxon>
        <taxon>Fungi</taxon>
        <taxon>Fungi incertae sedis</taxon>
        <taxon>Mucoromycota</taxon>
        <taxon>Glomeromycotina</taxon>
        <taxon>Glomeromycetes</taxon>
        <taxon>Diversisporales</taxon>
        <taxon>Gigasporaceae</taxon>
        <taxon>Gigaspora</taxon>
    </lineage>
</organism>
<evidence type="ECO:0000256" key="1">
    <source>
        <dbReference type="ARBA" id="ARBA00005843"/>
    </source>
</evidence>
<evidence type="ECO:0000256" key="5">
    <source>
        <dbReference type="ARBA" id="ARBA00022777"/>
    </source>
</evidence>
<comment type="caution">
    <text evidence="9">The sequence shown here is derived from an EMBL/GenBank/DDBJ whole genome shotgun (WGS) entry which is preliminary data.</text>
</comment>
<keyword evidence="4 7" id="KW-0547">Nucleotide-binding</keyword>
<dbReference type="Proteomes" id="UP000439903">
    <property type="component" value="Unassembled WGS sequence"/>
</dbReference>
<evidence type="ECO:0000313" key="10">
    <source>
        <dbReference type="Proteomes" id="UP000439903"/>
    </source>
</evidence>
<dbReference type="SUPFAM" id="SSF56112">
    <property type="entry name" value="Protein kinase-like (PK-like)"/>
    <property type="match status" value="1"/>
</dbReference>
<protein>
    <submittedName>
        <fullName evidence="9">Kinase-like protein</fullName>
    </submittedName>
</protein>
<dbReference type="PANTHER" id="PTHR46485">
    <property type="entry name" value="LIM DOMAIN KINASE 1"/>
    <property type="match status" value="1"/>
</dbReference>
<dbReference type="GO" id="GO:0005524">
    <property type="term" value="F:ATP binding"/>
    <property type="evidence" value="ECO:0007669"/>
    <property type="project" value="UniProtKB-UniRule"/>
</dbReference>
<dbReference type="PANTHER" id="PTHR46485:SF5">
    <property type="entry name" value="CENTER DIVIDER, ISOFORM A"/>
    <property type="match status" value="1"/>
</dbReference>
<evidence type="ECO:0000256" key="6">
    <source>
        <dbReference type="ARBA" id="ARBA00022840"/>
    </source>
</evidence>
<dbReference type="InterPro" id="IPR011009">
    <property type="entry name" value="Kinase-like_dom_sf"/>
</dbReference>
<keyword evidence="10" id="KW-1185">Reference proteome</keyword>
<dbReference type="Gene3D" id="1.10.510.10">
    <property type="entry name" value="Transferase(Phosphotransferase) domain 1"/>
    <property type="match status" value="1"/>
</dbReference>
<dbReference type="PROSITE" id="PS50011">
    <property type="entry name" value="PROTEIN_KINASE_DOM"/>
    <property type="match status" value="1"/>
</dbReference>
<sequence>MAYINYLEYSKFANPTEIGSGGFGKVFKYEWKDYELIVALKSLKFNTDLNEKLINDFINELKLLRKVDQNIIRFYGITKDSDGYYNMVLQYANDGNLRDYLNANFTKLQWNEKLNFAKEIALGLLFLHDNDIIHRDLHSKNILIHQKQLKIADFGLSKQLNEMSMTSNSVVHALV</sequence>
<evidence type="ECO:0000259" key="8">
    <source>
        <dbReference type="PROSITE" id="PS50011"/>
    </source>
</evidence>
<reference evidence="9 10" key="1">
    <citation type="journal article" date="2019" name="Environ. Microbiol.">
        <title>At the nexus of three kingdoms: the genome of the mycorrhizal fungus Gigaspora margarita provides insights into plant, endobacterial and fungal interactions.</title>
        <authorList>
            <person name="Venice F."/>
            <person name="Ghignone S."/>
            <person name="Salvioli di Fossalunga A."/>
            <person name="Amselem J."/>
            <person name="Novero M."/>
            <person name="Xianan X."/>
            <person name="Sedzielewska Toro K."/>
            <person name="Morin E."/>
            <person name="Lipzen A."/>
            <person name="Grigoriev I.V."/>
            <person name="Henrissat B."/>
            <person name="Martin F.M."/>
            <person name="Bonfante P."/>
        </authorList>
    </citation>
    <scope>NUCLEOTIDE SEQUENCE [LARGE SCALE GENOMIC DNA]</scope>
    <source>
        <strain evidence="9 10">BEG34</strain>
    </source>
</reference>
<feature type="domain" description="Protein kinase" evidence="8">
    <location>
        <begin position="12"/>
        <end position="175"/>
    </location>
</feature>
<dbReference type="InterPro" id="IPR001245">
    <property type="entry name" value="Ser-Thr/Tyr_kinase_cat_dom"/>
</dbReference>
<keyword evidence="2" id="KW-0723">Serine/threonine-protein kinase</keyword>
<dbReference type="AlphaFoldDB" id="A0A8H4AHX4"/>
<dbReference type="GO" id="GO:0004674">
    <property type="term" value="F:protein serine/threonine kinase activity"/>
    <property type="evidence" value="ECO:0007669"/>
    <property type="project" value="UniProtKB-KW"/>
</dbReference>
<evidence type="ECO:0000313" key="9">
    <source>
        <dbReference type="EMBL" id="KAF0497508.1"/>
    </source>
</evidence>
<evidence type="ECO:0000256" key="4">
    <source>
        <dbReference type="ARBA" id="ARBA00022741"/>
    </source>
</evidence>
<keyword evidence="5 9" id="KW-0418">Kinase</keyword>
<dbReference type="InterPro" id="IPR050940">
    <property type="entry name" value="Actin_reg-Ser/Thr_kinase"/>
</dbReference>
<evidence type="ECO:0000256" key="2">
    <source>
        <dbReference type="ARBA" id="ARBA00022527"/>
    </source>
</evidence>
<evidence type="ECO:0000256" key="3">
    <source>
        <dbReference type="ARBA" id="ARBA00022679"/>
    </source>
</evidence>
<accession>A0A8H4AHX4</accession>
<dbReference type="EMBL" id="WTPW01000578">
    <property type="protein sequence ID" value="KAF0497508.1"/>
    <property type="molecule type" value="Genomic_DNA"/>
</dbReference>
<evidence type="ECO:0000256" key="7">
    <source>
        <dbReference type="PROSITE-ProRule" id="PRU10141"/>
    </source>
</evidence>
<keyword evidence="6 7" id="KW-0067">ATP-binding</keyword>
<dbReference type="InterPro" id="IPR000719">
    <property type="entry name" value="Prot_kinase_dom"/>
</dbReference>
<comment type="similarity">
    <text evidence="1">Belongs to the protein kinase superfamily. TKL Ser/Thr protein kinase family.</text>
</comment>
<proteinExistence type="inferred from homology"/>
<keyword evidence="3" id="KW-0808">Transferase</keyword>
<name>A0A8H4AHX4_GIGMA</name>
<gene>
    <name evidence="9" type="ORF">F8M41_020686</name>
</gene>
<dbReference type="Pfam" id="PF07714">
    <property type="entry name" value="PK_Tyr_Ser-Thr"/>
    <property type="match status" value="1"/>
</dbReference>